<feature type="compositionally biased region" description="Basic and acidic residues" evidence="3">
    <location>
        <begin position="115"/>
        <end position="134"/>
    </location>
</feature>
<evidence type="ECO:0000313" key="5">
    <source>
        <dbReference type="Proteomes" id="UP000186758"/>
    </source>
</evidence>
<dbReference type="OrthoDB" id="9809878at2"/>
<dbReference type="EMBL" id="MPJZ01000098">
    <property type="protein sequence ID" value="OLU43590.1"/>
    <property type="molecule type" value="Genomic_DNA"/>
</dbReference>
<sequence>MNHATFMGWLAFDLELKIAKSGTSYLTNSLTVRRPHKDAEGNKGYDNIPFIAYGKIAETISHYLKKGDPLLLSGSMTSSINTMKVLDPTTATVKDKKIQSLKLSVESFEFVPTKTGDHSTKVQGEKKKEKRDPKDLYYSGDELAVI</sequence>
<dbReference type="GO" id="GO:0003697">
    <property type="term" value="F:single-stranded DNA binding"/>
    <property type="evidence" value="ECO:0007669"/>
    <property type="project" value="InterPro"/>
</dbReference>
<dbReference type="InterPro" id="IPR011344">
    <property type="entry name" value="ssDNA-bd"/>
</dbReference>
<name>A0A1Q9YHI8_9FIRM</name>
<evidence type="ECO:0000256" key="3">
    <source>
        <dbReference type="SAM" id="MobiDB-lite"/>
    </source>
</evidence>
<evidence type="ECO:0000313" key="4">
    <source>
        <dbReference type="EMBL" id="OLU43590.1"/>
    </source>
</evidence>
<dbReference type="PROSITE" id="PS50935">
    <property type="entry name" value="SSB"/>
    <property type="match status" value="1"/>
</dbReference>
<dbReference type="RefSeq" id="WP_067555368.1">
    <property type="nucleotide sequence ID" value="NZ_CAMTBT010000044.1"/>
</dbReference>
<protein>
    <recommendedName>
        <fullName evidence="2">Single-stranded DNA-binding protein</fullName>
    </recommendedName>
</protein>
<dbReference type="GO" id="GO:0006260">
    <property type="term" value="P:DNA replication"/>
    <property type="evidence" value="ECO:0007669"/>
    <property type="project" value="InterPro"/>
</dbReference>
<comment type="caution">
    <text evidence="4">The sequence shown here is derived from an EMBL/GenBank/DDBJ whole genome shotgun (WGS) entry which is preliminary data.</text>
</comment>
<evidence type="ECO:0000256" key="2">
    <source>
        <dbReference type="PIRNR" id="PIRNR002070"/>
    </source>
</evidence>
<organism evidence="4 5">
    <name type="scientific">Faecalibaculum rodentium</name>
    <dbReference type="NCBI Taxonomy" id="1702221"/>
    <lineage>
        <taxon>Bacteria</taxon>
        <taxon>Bacillati</taxon>
        <taxon>Bacillota</taxon>
        <taxon>Erysipelotrichia</taxon>
        <taxon>Erysipelotrichales</taxon>
        <taxon>Erysipelotrichaceae</taxon>
        <taxon>Faecalibaculum</taxon>
    </lineage>
</organism>
<dbReference type="SUPFAM" id="SSF50249">
    <property type="entry name" value="Nucleic acid-binding proteins"/>
    <property type="match status" value="1"/>
</dbReference>
<dbReference type="PIRSF" id="PIRSF002070">
    <property type="entry name" value="SSB"/>
    <property type="match status" value="1"/>
</dbReference>
<evidence type="ECO:0000256" key="1">
    <source>
        <dbReference type="ARBA" id="ARBA00023125"/>
    </source>
</evidence>
<dbReference type="AlphaFoldDB" id="A0A1Q9YHI8"/>
<proteinExistence type="predicted"/>
<dbReference type="Gene3D" id="2.40.50.140">
    <property type="entry name" value="Nucleic acid-binding proteins"/>
    <property type="match status" value="1"/>
</dbReference>
<dbReference type="InterPro" id="IPR012340">
    <property type="entry name" value="NA-bd_OB-fold"/>
</dbReference>
<dbReference type="Pfam" id="PF00436">
    <property type="entry name" value="SSB"/>
    <property type="match status" value="1"/>
</dbReference>
<dbReference type="Proteomes" id="UP000186758">
    <property type="component" value="Unassembled WGS sequence"/>
</dbReference>
<gene>
    <name evidence="4" type="ORF">BO223_11505</name>
</gene>
<accession>A0A1Q9YHI8</accession>
<reference evidence="4 5" key="1">
    <citation type="submission" date="2016-11" db="EMBL/GenBank/DDBJ databases">
        <title>Description of two novel members of the family Erysipelotrichaceae: Ileibacterium lipovorans gen. nov., sp. nov. and Dubosiella newyorkensis, gen. nov., sp. nov.</title>
        <authorList>
            <person name="Cox L.M."/>
            <person name="Sohn J."/>
            <person name="Tyrrell K.L."/>
            <person name="Citron D.M."/>
            <person name="Lawson P.A."/>
            <person name="Patel N.B."/>
            <person name="Iizumi T."/>
            <person name="Perez-Perez G.I."/>
            <person name="Goldstein E.J."/>
            <person name="Blaser M.J."/>
        </authorList>
    </citation>
    <scope>NUCLEOTIDE SEQUENCE [LARGE SCALE GENOMIC DNA]</scope>
    <source>
        <strain evidence="4 5">NYU-BL-K8</strain>
    </source>
</reference>
<dbReference type="InterPro" id="IPR000424">
    <property type="entry name" value="Primosome_PriB/ssb"/>
</dbReference>
<feature type="region of interest" description="Disordered" evidence="3">
    <location>
        <begin position="114"/>
        <end position="134"/>
    </location>
</feature>
<keyword evidence="1 2" id="KW-0238">DNA-binding</keyword>
<dbReference type="GeneID" id="78477468"/>
<dbReference type="CDD" id="cd04496">
    <property type="entry name" value="SSB_OBF"/>
    <property type="match status" value="1"/>
</dbReference>